<evidence type="ECO:0000313" key="2">
    <source>
        <dbReference type="EMBL" id="STX50560.1"/>
    </source>
</evidence>
<dbReference type="EMBL" id="UGOD01000001">
    <property type="protein sequence ID" value="STX50560.1"/>
    <property type="molecule type" value="Genomic_DNA"/>
</dbReference>
<dbReference type="InterPro" id="IPR013783">
    <property type="entry name" value="Ig-like_fold"/>
</dbReference>
<dbReference type="AlphaFoldDB" id="A0A378JK95"/>
<sequence length="137" mass="15138">MNKNVKWILAYILMQHLFYLPTAFSASNPDNIVKPTEALSTDCTEEDKPKVNQELSDVDLQVGQTKVISAAEAISGTKMYYTISALVTNPKNQVIINRRTGIVVIKANFEDEFPITVNATNPCGTTSLTFNVKINAQ</sequence>
<evidence type="ECO:0000313" key="3">
    <source>
        <dbReference type="Proteomes" id="UP000254794"/>
    </source>
</evidence>
<keyword evidence="3" id="KW-1185">Reference proteome</keyword>
<feature type="chain" id="PRO_5016714076" description="BIG2 domain-containing protein" evidence="1">
    <location>
        <begin position="26"/>
        <end position="137"/>
    </location>
</feature>
<feature type="signal peptide" evidence="1">
    <location>
        <begin position="1"/>
        <end position="25"/>
    </location>
</feature>
<evidence type="ECO:0008006" key="4">
    <source>
        <dbReference type="Google" id="ProtNLM"/>
    </source>
</evidence>
<accession>A0A378JK95</accession>
<dbReference type="RefSeq" id="WP_115330270.1">
    <property type="nucleotide sequence ID" value="NZ_CAAAHP010000004.1"/>
</dbReference>
<reference evidence="2 3" key="1">
    <citation type="submission" date="2018-06" db="EMBL/GenBank/DDBJ databases">
        <authorList>
            <consortium name="Pathogen Informatics"/>
            <person name="Doyle S."/>
        </authorList>
    </citation>
    <scope>NUCLEOTIDE SEQUENCE [LARGE SCALE GENOMIC DNA]</scope>
    <source>
        <strain evidence="2 3">NCTC13316</strain>
    </source>
</reference>
<gene>
    <name evidence="2" type="ORF">NCTC13316_00643</name>
</gene>
<evidence type="ECO:0000256" key="1">
    <source>
        <dbReference type="SAM" id="SignalP"/>
    </source>
</evidence>
<keyword evidence="1" id="KW-0732">Signal</keyword>
<dbReference type="OrthoDB" id="5649759at2"/>
<proteinExistence type="predicted"/>
<name>A0A378JK95_9GAMM</name>
<dbReference type="Proteomes" id="UP000254794">
    <property type="component" value="Unassembled WGS sequence"/>
</dbReference>
<protein>
    <recommendedName>
        <fullName evidence="4">BIG2 domain-containing protein</fullName>
    </recommendedName>
</protein>
<organism evidence="2 3">
    <name type="scientific">Legionella busanensis</name>
    <dbReference type="NCBI Taxonomy" id="190655"/>
    <lineage>
        <taxon>Bacteria</taxon>
        <taxon>Pseudomonadati</taxon>
        <taxon>Pseudomonadota</taxon>
        <taxon>Gammaproteobacteria</taxon>
        <taxon>Legionellales</taxon>
        <taxon>Legionellaceae</taxon>
        <taxon>Legionella</taxon>
    </lineage>
</organism>
<dbReference type="Gene3D" id="2.60.40.10">
    <property type="entry name" value="Immunoglobulins"/>
    <property type="match status" value="1"/>
</dbReference>